<gene>
    <name evidence="1" type="ORF">HQ35_04275</name>
</gene>
<dbReference type="AlphaFoldDB" id="A0A0A2EVQ5"/>
<evidence type="ECO:0000313" key="1">
    <source>
        <dbReference type="EMBL" id="KGN81595.1"/>
    </source>
</evidence>
<name>A0A0A2EVQ5_PORCN</name>
<organism evidence="1 2">
    <name type="scientific">Porphyromonas cangingivalis</name>
    <dbReference type="NCBI Taxonomy" id="36874"/>
    <lineage>
        <taxon>Bacteria</taxon>
        <taxon>Pseudomonadati</taxon>
        <taxon>Bacteroidota</taxon>
        <taxon>Bacteroidia</taxon>
        <taxon>Bacteroidales</taxon>
        <taxon>Porphyromonadaceae</taxon>
        <taxon>Porphyromonas</taxon>
    </lineage>
</organism>
<accession>A0A0A2EVQ5</accession>
<comment type="caution">
    <text evidence="1">The sequence shown here is derived from an EMBL/GenBank/DDBJ whole genome shotgun (WGS) entry which is preliminary data.</text>
</comment>
<keyword evidence="2" id="KW-1185">Reference proteome</keyword>
<evidence type="ECO:0000313" key="2">
    <source>
        <dbReference type="Proteomes" id="UP000030125"/>
    </source>
</evidence>
<dbReference type="EMBL" id="JQJD01000025">
    <property type="protein sequence ID" value="KGN81595.1"/>
    <property type="molecule type" value="Genomic_DNA"/>
</dbReference>
<protein>
    <submittedName>
        <fullName evidence="1">Uncharacterized protein</fullName>
    </submittedName>
</protein>
<sequence length="670" mass="76740">MFNTYIYGTPLGFDFFEDVASLKEYFKGFYISSRKGRRLMVNRRDGGETFYNYLRYGLAEKGGRPNSFFGMSISMDNNEYAYDFKEIFDWFDYLFDKLVERGSLFLVNAGNIIQYKITKFKDNMEEVQWLKNNIPNLFTKAQGVKLLEYDSTFSVSSSGQIRCFNDETSTTKILDAFKKCRWIALSPTFNPEEEPIEIDPSDIESQLNKYTQQLVPIAISPKKESLNVLHSIKSNCMDTIGLIQKYLSAEHDDSEQRNCALLIDKAKEIVINAKTIATKIQVSDPSLNSEELKTHLKRCKRCGCDLSLSKDISLNAQFCKDCENQIDQSKRKKCSQCGKIKNQTDFREGSQICYDCKHRKSILDYIDPKRIAVVTVFVLIVGLSMYLILKEGKTDNPYDRGEENIGYGQLHTSTENENMVNASRFDTCLIKYDFLGAYRELDGKDNSTDYLPRLKSSVESYLWDLIDNPNNKSATEKIQSFFILNQRIIEKVGVYDNTWLQYAKAYDKLMTLIQQKSLNNEQKGEAYKLIDSLPDYPVTIKETFRTRIDNMGNNVKVIAGETTTASKVATEPSETGSDYIELIDSKGSKKITKRKGFDYPDGARITIKSDKELTISNLNELKKEDTDNISHEKDKKTMTIVVKANMRVIVSISDKIQITITGKSKKFKNA</sequence>
<dbReference type="Proteomes" id="UP000030125">
    <property type="component" value="Unassembled WGS sequence"/>
</dbReference>
<proteinExistence type="predicted"/>
<reference evidence="1 2" key="1">
    <citation type="submission" date="2014-08" db="EMBL/GenBank/DDBJ databases">
        <title>Porphyromonas cangingivalis strain:COT-109_OH1386 Genome sequencing.</title>
        <authorList>
            <person name="Wallis C."/>
            <person name="Deusch O."/>
            <person name="O'Flynn C."/>
            <person name="Davis I."/>
            <person name="Jospin G."/>
            <person name="Darling A.E."/>
            <person name="Coil D.A."/>
            <person name="Alexiev A."/>
            <person name="Horsfall A."/>
            <person name="Kirkwood N."/>
            <person name="Harris S."/>
            <person name="Eisen J.A."/>
        </authorList>
    </citation>
    <scope>NUCLEOTIDE SEQUENCE [LARGE SCALE GENOMIC DNA]</scope>
    <source>
        <strain evidence="2">COT-109 OH1386</strain>
    </source>
</reference>